<dbReference type="Pfam" id="PF04686">
    <property type="entry name" value="SsgA"/>
    <property type="match status" value="1"/>
</dbReference>
<keyword evidence="4" id="KW-0749">Sporulation</keyword>
<name>A0ABN2X5Q7_9ACTN</name>
<dbReference type="InterPro" id="IPR038658">
    <property type="entry name" value="SsgB_sf"/>
</dbReference>
<dbReference type="EMBL" id="BAAANS010000028">
    <property type="protein sequence ID" value="GAA2105095.1"/>
    <property type="molecule type" value="Genomic_DNA"/>
</dbReference>
<evidence type="ECO:0000256" key="4">
    <source>
        <dbReference type="ARBA" id="ARBA00022969"/>
    </source>
</evidence>
<comment type="caution">
    <text evidence="7">The sequence shown here is derived from an EMBL/GenBank/DDBJ whole genome shotgun (WGS) entry which is preliminary data.</text>
</comment>
<comment type="subcellular location">
    <subcellularLocation>
        <location evidence="1">Cell septum</location>
    </subcellularLocation>
</comment>
<evidence type="ECO:0000313" key="7">
    <source>
        <dbReference type="EMBL" id="GAA2105095.1"/>
    </source>
</evidence>
<keyword evidence="5" id="KW-0717">Septation</keyword>
<keyword evidence="3" id="KW-0132">Cell division</keyword>
<evidence type="ECO:0000256" key="6">
    <source>
        <dbReference type="ARBA" id="ARBA00023306"/>
    </source>
</evidence>
<evidence type="ECO:0000256" key="1">
    <source>
        <dbReference type="ARBA" id="ARBA00004431"/>
    </source>
</evidence>
<evidence type="ECO:0000256" key="2">
    <source>
        <dbReference type="ARBA" id="ARBA00009323"/>
    </source>
</evidence>
<evidence type="ECO:0000256" key="3">
    <source>
        <dbReference type="ARBA" id="ARBA00022618"/>
    </source>
</evidence>
<proteinExistence type="inferred from homology"/>
<keyword evidence="6" id="KW-0131">Cell cycle</keyword>
<evidence type="ECO:0000313" key="8">
    <source>
        <dbReference type="Proteomes" id="UP001500897"/>
    </source>
</evidence>
<organism evidence="7 8">
    <name type="scientific">Kitasatospora saccharophila</name>
    <dbReference type="NCBI Taxonomy" id="407973"/>
    <lineage>
        <taxon>Bacteria</taxon>
        <taxon>Bacillati</taxon>
        <taxon>Actinomycetota</taxon>
        <taxon>Actinomycetes</taxon>
        <taxon>Kitasatosporales</taxon>
        <taxon>Streptomycetaceae</taxon>
        <taxon>Kitasatospora</taxon>
    </lineage>
</organism>
<evidence type="ECO:0000256" key="5">
    <source>
        <dbReference type="ARBA" id="ARBA00023210"/>
    </source>
</evidence>
<reference evidence="7 8" key="1">
    <citation type="journal article" date="2019" name="Int. J. Syst. Evol. Microbiol.">
        <title>The Global Catalogue of Microorganisms (GCM) 10K type strain sequencing project: providing services to taxonomists for standard genome sequencing and annotation.</title>
        <authorList>
            <consortium name="The Broad Institute Genomics Platform"/>
            <consortium name="The Broad Institute Genome Sequencing Center for Infectious Disease"/>
            <person name="Wu L."/>
            <person name="Ma J."/>
        </authorList>
    </citation>
    <scope>NUCLEOTIDE SEQUENCE [LARGE SCALE GENOMIC DNA]</scope>
    <source>
        <strain evidence="7 8">JCM 14559</strain>
    </source>
</reference>
<protein>
    <submittedName>
        <fullName evidence="7">SsgA family sporulation/cell division regulator</fullName>
    </submittedName>
</protein>
<dbReference type="Gene3D" id="2.30.31.20">
    <property type="entry name" value="Sporulation-specific cell division protein SsgB"/>
    <property type="match status" value="1"/>
</dbReference>
<dbReference type="Proteomes" id="UP001500897">
    <property type="component" value="Unassembled WGS sequence"/>
</dbReference>
<dbReference type="InterPro" id="IPR006776">
    <property type="entry name" value="SsgB"/>
</dbReference>
<accession>A0ABN2X5Q7</accession>
<sequence length="162" mass="17629">MPAHRSTLGAPGAQNERYWRMHSTVQAQMAMHLVVSSELSFRIVVDLDYDGDDPFAVRFTFHLPGDEPVTWVFARELLVDGISRPTGEGDVHIHPVGDDLAEVCLVLRSPEGDALMRAAAPPLLAFLARTDRLVPMGQELSGGELDEELASILSTTGHENAG</sequence>
<comment type="similarity">
    <text evidence="2">Belongs to the SsgA family.</text>
</comment>
<keyword evidence="8" id="KW-1185">Reference proteome</keyword>
<gene>
    <name evidence="7" type="ORF">GCM10009759_41910</name>
</gene>